<evidence type="ECO:0000256" key="7">
    <source>
        <dbReference type="ARBA" id="ARBA00022679"/>
    </source>
</evidence>
<dbReference type="AlphaFoldDB" id="A0A381PMC9"/>
<dbReference type="InterPro" id="IPR036890">
    <property type="entry name" value="HATPase_C_sf"/>
</dbReference>
<evidence type="ECO:0000259" key="16">
    <source>
        <dbReference type="PROSITE" id="PS50109"/>
    </source>
</evidence>
<keyword evidence="14 15" id="KW-0472">Membrane</keyword>
<feature type="domain" description="Histidine kinase" evidence="16">
    <location>
        <begin position="194"/>
        <end position="388"/>
    </location>
</feature>
<evidence type="ECO:0000256" key="3">
    <source>
        <dbReference type="ARBA" id="ARBA00012438"/>
    </source>
</evidence>
<dbReference type="InterPro" id="IPR003660">
    <property type="entry name" value="HAMP_dom"/>
</dbReference>
<dbReference type="SMART" id="SM00304">
    <property type="entry name" value="HAMP"/>
    <property type="match status" value="1"/>
</dbReference>
<dbReference type="PANTHER" id="PTHR44936">
    <property type="entry name" value="SENSOR PROTEIN CREC"/>
    <property type="match status" value="1"/>
</dbReference>
<dbReference type="GO" id="GO:0000155">
    <property type="term" value="F:phosphorelay sensor kinase activity"/>
    <property type="evidence" value="ECO:0007669"/>
    <property type="project" value="InterPro"/>
</dbReference>
<evidence type="ECO:0000256" key="5">
    <source>
        <dbReference type="ARBA" id="ARBA00022519"/>
    </source>
</evidence>
<dbReference type="SMART" id="SM00387">
    <property type="entry name" value="HATPase_c"/>
    <property type="match status" value="1"/>
</dbReference>
<evidence type="ECO:0000256" key="12">
    <source>
        <dbReference type="ARBA" id="ARBA00022989"/>
    </source>
</evidence>
<dbReference type="Pfam" id="PF00512">
    <property type="entry name" value="HisKA"/>
    <property type="match status" value="1"/>
</dbReference>
<dbReference type="CDD" id="cd06225">
    <property type="entry name" value="HAMP"/>
    <property type="match status" value="1"/>
</dbReference>
<dbReference type="PROSITE" id="PS50885">
    <property type="entry name" value="HAMP"/>
    <property type="match status" value="1"/>
</dbReference>
<accession>A0A381PMC9</accession>
<keyword evidence="7" id="KW-0808">Transferase</keyword>
<dbReference type="SMART" id="SM00388">
    <property type="entry name" value="HisKA"/>
    <property type="match status" value="1"/>
</dbReference>
<feature type="domain" description="HAMP" evidence="17">
    <location>
        <begin position="134"/>
        <end position="186"/>
    </location>
</feature>
<evidence type="ECO:0000256" key="11">
    <source>
        <dbReference type="ARBA" id="ARBA00022840"/>
    </source>
</evidence>
<organism evidence="18">
    <name type="scientific">marine metagenome</name>
    <dbReference type="NCBI Taxonomy" id="408172"/>
    <lineage>
        <taxon>unclassified sequences</taxon>
        <taxon>metagenomes</taxon>
        <taxon>ecological metagenomes</taxon>
    </lineage>
</organism>
<evidence type="ECO:0000256" key="4">
    <source>
        <dbReference type="ARBA" id="ARBA00022475"/>
    </source>
</evidence>
<dbReference type="EC" id="2.7.13.3" evidence="3"/>
<dbReference type="InterPro" id="IPR003594">
    <property type="entry name" value="HATPase_dom"/>
</dbReference>
<feature type="transmembrane region" description="Helical" evidence="15">
    <location>
        <begin position="113"/>
        <end position="133"/>
    </location>
</feature>
<evidence type="ECO:0000256" key="10">
    <source>
        <dbReference type="ARBA" id="ARBA00022777"/>
    </source>
</evidence>
<sequence length="388" mass="44726">MTESLVSEIKTLFDVYRTNNKNNAKFLIGVYKKNFDFVINVKKNEELPKTKSDRRFSPMDRSLRREMKPTFGNDYWFDTVTYIDLVDLRIRSNNEIIQIFFPKNKIAPSSVRIFVLWLTLPSILLILIALIFLKNQTRPIVNLAKAAERFGKGESIDNLRPSGASEIRKATFEFDRMMKRINRHLTQRSEMLSGISHDLRTPLTRLKLQLAMMDKKETAQKMAEDIDEMEKMLSDYLQYAKSQTEEKSVKININKLIGNILKKYDPSKYNFISNNVPEIQGRENLIKRCILNVIENGFAYGNKIFVETKKSINSIIVTIEDNGPGIPKNEYPNVFRPFYRIDKSRGLNKSGIGLGLSVAQDITKSHGGNISLSESRYKGLLVKISFPF</sequence>
<keyword evidence="13" id="KW-0902">Two-component regulatory system</keyword>
<comment type="subcellular location">
    <subcellularLocation>
        <location evidence="2">Cell inner membrane</location>
        <topology evidence="2">Multi-pass membrane protein</topology>
    </subcellularLocation>
</comment>
<keyword evidence="8 15" id="KW-0812">Transmembrane</keyword>
<dbReference type="InterPro" id="IPR003661">
    <property type="entry name" value="HisK_dim/P_dom"/>
</dbReference>
<dbReference type="SUPFAM" id="SSF47384">
    <property type="entry name" value="Homodimeric domain of signal transducing histidine kinase"/>
    <property type="match status" value="1"/>
</dbReference>
<dbReference type="EMBL" id="UINC01001032">
    <property type="protein sequence ID" value="SUZ68175.1"/>
    <property type="molecule type" value="Genomic_DNA"/>
</dbReference>
<evidence type="ECO:0000256" key="15">
    <source>
        <dbReference type="SAM" id="Phobius"/>
    </source>
</evidence>
<evidence type="ECO:0000256" key="8">
    <source>
        <dbReference type="ARBA" id="ARBA00022692"/>
    </source>
</evidence>
<dbReference type="Pfam" id="PF02518">
    <property type="entry name" value="HATPase_c"/>
    <property type="match status" value="1"/>
</dbReference>
<keyword evidence="11" id="KW-0067">ATP-binding</keyword>
<proteinExistence type="predicted"/>
<dbReference type="InterPro" id="IPR004358">
    <property type="entry name" value="Sig_transdc_His_kin-like_C"/>
</dbReference>
<dbReference type="PANTHER" id="PTHR44936:SF5">
    <property type="entry name" value="SENSOR HISTIDINE KINASE ENVZ"/>
    <property type="match status" value="1"/>
</dbReference>
<dbReference type="InterPro" id="IPR036097">
    <property type="entry name" value="HisK_dim/P_sf"/>
</dbReference>
<gene>
    <name evidence="18" type="ORF">METZ01_LOCUS21029</name>
</gene>
<dbReference type="CDD" id="cd00082">
    <property type="entry name" value="HisKA"/>
    <property type="match status" value="1"/>
</dbReference>
<keyword evidence="10" id="KW-0418">Kinase</keyword>
<reference evidence="18" key="1">
    <citation type="submission" date="2018-05" db="EMBL/GenBank/DDBJ databases">
        <authorList>
            <person name="Lanie J.A."/>
            <person name="Ng W.-L."/>
            <person name="Kazmierczak K.M."/>
            <person name="Andrzejewski T.M."/>
            <person name="Davidsen T.M."/>
            <person name="Wayne K.J."/>
            <person name="Tettelin H."/>
            <person name="Glass J.I."/>
            <person name="Rusch D."/>
            <person name="Podicherti R."/>
            <person name="Tsui H.-C.T."/>
            <person name="Winkler M.E."/>
        </authorList>
    </citation>
    <scope>NUCLEOTIDE SEQUENCE</scope>
</reference>
<dbReference type="Gene3D" id="1.10.287.130">
    <property type="match status" value="1"/>
</dbReference>
<dbReference type="Gene3D" id="3.30.565.10">
    <property type="entry name" value="Histidine kinase-like ATPase, C-terminal domain"/>
    <property type="match status" value="1"/>
</dbReference>
<dbReference type="SUPFAM" id="SSF55874">
    <property type="entry name" value="ATPase domain of HSP90 chaperone/DNA topoisomerase II/histidine kinase"/>
    <property type="match status" value="1"/>
</dbReference>
<keyword evidence="4" id="KW-1003">Cell membrane</keyword>
<dbReference type="PROSITE" id="PS50109">
    <property type="entry name" value="HIS_KIN"/>
    <property type="match status" value="1"/>
</dbReference>
<evidence type="ECO:0000256" key="14">
    <source>
        <dbReference type="ARBA" id="ARBA00023136"/>
    </source>
</evidence>
<evidence type="ECO:0000256" key="9">
    <source>
        <dbReference type="ARBA" id="ARBA00022741"/>
    </source>
</evidence>
<evidence type="ECO:0000256" key="6">
    <source>
        <dbReference type="ARBA" id="ARBA00022553"/>
    </source>
</evidence>
<keyword evidence="12 15" id="KW-1133">Transmembrane helix</keyword>
<dbReference type="InterPro" id="IPR050980">
    <property type="entry name" value="2C_sensor_his_kinase"/>
</dbReference>
<dbReference type="GO" id="GO:0005524">
    <property type="term" value="F:ATP binding"/>
    <property type="evidence" value="ECO:0007669"/>
    <property type="project" value="UniProtKB-KW"/>
</dbReference>
<evidence type="ECO:0000313" key="18">
    <source>
        <dbReference type="EMBL" id="SUZ68175.1"/>
    </source>
</evidence>
<comment type="catalytic activity">
    <reaction evidence="1">
        <text>ATP + protein L-histidine = ADP + protein N-phospho-L-histidine.</text>
        <dbReference type="EC" id="2.7.13.3"/>
    </reaction>
</comment>
<keyword evidence="9" id="KW-0547">Nucleotide-binding</keyword>
<evidence type="ECO:0000256" key="2">
    <source>
        <dbReference type="ARBA" id="ARBA00004429"/>
    </source>
</evidence>
<keyword evidence="5" id="KW-0997">Cell inner membrane</keyword>
<evidence type="ECO:0000259" key="17">
    <source>
        <dbReference type="PROSITE" id="PS50885"/>
    </source>
</evidence>
<dbReference type="InterPro" id="IPR005467">
    <property type="entry name" value="His_kinase_dom"/>
</dbReference>
<dbReference type="PRINTS" id="PR00344">
    <property type="entry name" value="BCTRLSENSOR"/>
</dbReference>
<evidence type="ECO:0000256" key="13">
    <source>
        <dbReference type="ARBA" id="ARBA00023012"/>
    </source>
</evidence>
<evidence type="ECO:0000256" key="1">
    <source>
        <dbReference type="ARBA" id="ARBA00000085"/>
    </source>
</evidence>
<name>A0A381PMC9_9ZZZZ</name>
<protein>
    <recommendedName>
        <fullName evidence="3">histidine kinase</fullName>
        <ecNumber evidence="3">2.7.13.3</ecNumber>
    </recommendedName>
</protein>
<keyword evidence="6" id="KW-0597">Phosphoprotein</keyword>
<dbReference type="GO" id="GO:0005886">
    <property type="term" value="C:plasma membrane"/>
    <property type="evidence" value="ECO:0007669"/>
    <property type="project" value="UniProtKB-SubCell"/>
</dbReference>